<evidence type="ECO:0000313" key="4">
    <source>
        <dbReference type="EMBL" id="HJA98198.1"/>
    </source>
</evidence>
<dbReference type="InterPro" id="IPR007492">
    <property type="entry name" value="LytTR_DNA-bd_dom"/>
</dbReference>
<proteinExistence type="predicted"/>
<dbReference type="PROSITE" id="PS50930">
    <property type="entry name" value="HTH_LYTTR"/>
    <property type="match status" value="1"/>
</dbReference>
<feature type="domain" description="Response regulatory" evidence="2">
    <location>
        <begin position="3"/>
        <end position="114"/>
    </location>
</feature>
<dbReference type="Gene3D" id="2.40.50.1020">
    <property type="entry name" value="LytTr DNA-binding domain"/>
    <property type="match status" value="1"/>
</dbReference>
<evidence type="ECO:0000313" key="5">
    <source>
        <dbReference type="Proteomes" id="UP000824259"/>
    </source>
</evidence>
<dbReference type="GO" id="GO:0003677">
    <property type="term" value="F:DNA binding"/>
    <property type="evidence" value="ECO:0007669"/>
    <property type="project" value="UniProtKB-KW"/>
</dbReference>
<comment type="caution">
    <text evidence="4">The sequence shown here is derived from an EMBL/GenBank/DDBJ whole genome shotgun (WGS) entry which is preliminary data.</text>
</comment>
<reference evidence="4" key="2">
    <citation type="submission" date="2021-04" db="EMBL/GenBank/DDBJ databases">
        <authorList>
            <person name="Gilroy R."/>
        </authorList>
    </citation>
    <scope>NUCLEOTIDE SEQUENCE</scope>
    <source>
        <strain evidence="4">CHK169-11906</strain>
    </source>
</reference>
<dbReference type="InterPro" id="IPR011006">
    <property type="entry name" value="CheY-like_superfamily"/>
</dbReference>
<dbReference type="SMART" id="SM00448">
    <property type="entry name" value="REC"/>
    <property type="match status" value="1"/>
</dbReference>
<organism evidence="4 5">
    <name type="scientific">Candidatus Alistipes avicola</name>
    <dbReference type="NCBI Taxonomy" id="2838432"/>
    <lineage>
        <taxon>Bacteria</taxon>
        <taxon>Pseudomonadati</taxon>
        <taxon>Bacteroidota</taxon>
        <taxon>Bacteroidia</taxon>
        <taxon>Bacteroidales</taxon>
        <taxon>Rikenellaceae</taxon>
        <taxon>Alistipes</taxon>
    </lineage>
</organism>
<gene>
    <name evidence="4" type="ORF">H9779_01170</name>
</gene>
<dbReference type="Pfam" id="PF00072">
    <property type="entry name" value="Response_reg"/>
    <property type="match status" value="1"/>
</dbReference>
<accession>A0A9D2L361</accession>
<protein>
    <submittedName>
        <fullName evidence="4">LytTR family DNA-binding domain-containing protein</fullName>
    </submittedName>
</protein>
<dbReference type="AlphaFoldDB" id="A0A9D2L361"/>
<evidence type="ECO:0000256" key="1">
    <source>
        <dbReference type="PROSITE-ProRule" id="PRU00169"/>
    </source>
</evidence>
<keyword evidence="4" id="KW-0238">DNA-binding</keyword>
<evidence type="ECO:0000259" key="2">
    <source>
        <dbReference type="PROSITE" id="PS50110"/>
    </source>
</evidence>
<dbReference type="SMART" id="SM00850">
    <property type="entry name" value="LytTR"/>
    <property type="match status" value="1"/>
</dbReference>
<keyword evidence="1" id="KW-0597">Phosphoprotein</keyword>
<dbReference type="PANTHER" id="PTHR37299">
    <property type="entry name" value="TRANSCRIPTIONAL REGULATOR-RELATED"/>
    <property type="match status" value="1"/>
</dbReference>
<dbReference type="GO" id="GO:0000156">
    <property type="term" value="F:phosphorelay response regulator activity"/>
    <property type="evidence" value="ECO:0007669"/>
    <property type="project" value="InterPro"/>
</dbReference>
<reference evidence="4" key="1">
    <citation type="journal article" date="2021" name="PeerJ">
        <title>Extensive microbial diversity within the chicken gut microbiome revealed by metagenomics and culture.</title>
        <authorList>
            <person name="Gilroy R."/>
            <person name="Ravi A."/>
            <person name="Getino M."/>
            <person name="Pursley I."/>
            <person name="Horton D.L."/>
            <person name="Alikhan N.F."/>
            <person name="Baker D."/>
            <person name="Gharbi K."/>
            <person name="Hall N."/>
            <person name="Watson M."/>
            <person name="Adriaenssens E.M."/>
            <person name="Foster-Nyarko E."/>
            <person name="Jarju S."/>
            <person name="Secka A."/>
            <person name="Antonio M."/>
            <person name="Oren A."/>
            <person name="Chaudhuri R.R."/>
            <person name="La Ragione R."/>
            <person name="Hildebrand F."/>
            <person name="Pallen M.J."/>
        </authorList>
    </citation>
    <scope>NUCLEOTIDE SEQUENCE</scope>
    <source>
        <strain evidence="4">CHK169-11906</strain>
    </source>
</reference>
<evidence type="ECO:0000259" key="3">
    <source>
        <dbReference type="PROSITE" id="PS50930"/>
    </source>
</evidence>
<dbReference type="InterPro" id="IPR046947">
    <property type="entry name" value="LytR-like"/>
</dbReference>
<feature type="domain" description="HTH LytTR-type" evidence="3">
    <location>
        <begin position="143"/>
        <end position="243"/>
    </location>
</feature>
<dbReference type="SUPFAM" id="SSF52172">
    <property type="entry name" value="CheY-like"/>
    <property type="match status" value="1"/>
</dbReference>
<dbReference type="Gene3D" id="3.40.50.2300">
    <property type="match status" value="1"/>
</dbReference>
<dbReference type="PANTHER" id="PTHR37299:SF1">
    <property type="entry name" value="STAGE 0 SPORULATION PROTEIN A HOMOLOG"/>
    <property type="match status" value="1"/>
</dbReference>
<sequence length="248" mass="28818">MLKCIAIDDEPLALRQLQGYVSKINYLSLEAAFTNALEAEQYLASHPIDLIFVDINMPDLNGIDLVRSLSNRPMVIFTTAYSEYAIEGFKLDAIDYLLKPFSFAEFNRAVSKAHSLQELINFRKNTSEEIEPSEATARDREFISIKADYKTTLVRISDIVYLESEGEYVRLHLDNQPTITTLFRLKNMEAALPSDLFMRVHRSYIINLQRIKGYVKGRVFLNDTEYIPIGENYRETFQRYIKEKYQNL</sequence>
<name>A0A9D2L361_9BACT</name>
<dbReference type="InterPro" id="IPR001789">
    <property type="entry name" value="Sig_transdc_resp-reg_receiver"/>
</dbReference>
<feature type="modified residue" description="4-aspartylphosphate" evidence="1">
    <location>
        <position position="54"/>
    </location>
</feature>
<dbReference type="PROSITE" id="PS50110">
    <property type="entry name" value="RESPONSE_REGULATORY"/>
    <property type="match status" value="1"/>
</dbReference>
<dbReference type="Proteomes" id="UP000824259">
    <property type="component" value="Unassembled WGS sequence"/>
</dbReference>
<dbReference type="EMBL" id="DWYR01000005">
    <property type="protein sequence ID" value="HJA98198.1"/>
    <property type="molecule type" value="Genomic_DNA"/>
</dbReference>
<dbReference type="Pfam" id="PF04397">
    <property type="entry name" value="LytTR"/>
    <property type="match status" value="1"/>
</dbReference>